<gene>
    <name evidence="1" type="ORF">PIB30_017882</name>
</gene>
<organism evidence="1 2">
    <name type="scientific">Stylosanthes scabra</name>
    <dbReference type="NCBI Taxonomy" id="79078"/>
    <lineage>
        <taxon>Eukaryota</taxon>
        <taxon>Viridiplantae</taxon>
        <taxon>Streptophyta</taxon>
        <taxon>Embryophyta</taxon>
        <taxon>Tracheophyta</taxon>
        <taxon>Spermatophyta</taxon>
        <taxon>Magnoliopsida</taxon>
        <taxon>eudicotyledons</taxon>
        <taxon>Gunneridae</taxon>
        <taxon>Pentapetalae</taxon>
        <taxon>rosids</taxon>
        <taxon>fabids</taxon>
        <taxon>Fabales</taxon>
        <taxon>Fabaceae</taxon>
        <taxon>Papilionoideae</taxon>
        <taxon>50 kb inversion clade</taxon>
        <taxon>dalbergioids sensu lato</taxon>
        <taxon>Dalbergieae</taxon>
        <taxon>Pterocarpus clade</taxon>
        <taxon>Stylosanthes</taxon>
    </lineage>
</organism>
<name>A0ABU6Y849_9FABA</name>
<proteinExistence type="predicted"/>
<accession>A0ABU6Y849</accession>
<protein>
    <submittedName>
        <fullName evidence="1">Uncharacterized protein</fullName>
    </submittedName>
</protein>
<dbReference type="Proteomes" id="UP001341840">
    <property type="component" value="Unassembled WGS sequence"/>
</dbReference>
<dbReference type="EMBL" id="JASCZI010241708">
    <property type="protein sequence ID" value="MED6205460.1"/>
    <property type="molecule type" value="Genomic_DNA"/>
</dbReference>
<reference evidence="1 2" key="1">
    <citation type="journal article" date="2023" name="Plants (Basel)">
        <title>Bridging the Gap: Combining Genomics and Transcriptomics Approaches to Understand Stylosanthes scabra, an Orphan Legume from the Brazilian Caatinga.</title>
        <authorList>
            <person name="Ferreira-Neto J.R.C."/>
            <person name="da Silva M.D."/>
            <person name="Binneck E."/>
            <person name="de Melo N.F."/>
            <person name="da Silva R.H."/>
            <person name="de Melo A.L.T.M."/>
            <person name="Pandolfi V."/>
            <person name="Bustamante F.O."/>
            <person name="Brasileiro-Vidal A.C."/>
            <person name="Benko-Iseppon A.M."/>
        </authorList>
    </citation>
    <scope>NUCLEOTIDE SEQUENCE [LARGE SCALE GENOMIC DNA]</scope>
    <source>
        <tissue evidence="1">Leaves</tissue>
    </source>
</reference>
<evidence type="ECO:0000313" key="2">
    <source>
        <dbReference type="Proteomes" id="UP001341840"/>
    </source>
</evidence>
<sequence>MEEEKPLVLYLVATKEAVGGALLPHGAASSHRRRRRCPPPPTLRRTALVPFLPTVTSVSPALAPCLPRSDLSQILKLTTDRVLASSSGAALRQVLRCRQELIRKVWSVTLLILPFVSSSSSVLWCDDSPDLKPAAQQVSSIHASNCFIFNDQQLFFSPTTPSGARTGLPSLSQAYQQQRLSESRTEVE</sequence>
<evidence type="ECO:0000313" key="1">
    <source>
        <dbReference type="EMBL" id="MED6205460.1"/>
    </source>
</evidence>
<comment type="caution">
    <text evidence="1">The sequence shown here is derived from an EMBL/GenBank/DDBJ whole genome shotgun (WGS) entry which is preliminary data.</text>
</comment>
<keyword evidence="2" id="KW-1185">Reference proteome</keyword>